<dbReference type="GO" id="GO:0033819">
    <property type="term" value="F:lipoyl(octanoyl) transferase activity"/>
    <property type="evidence" value="ECO:0007669"/>
    <property type="project" value="UniProtKB-EC"/>
</dbReference>
<dbReference type="SUPFAM" id="SSF55681">
    <property type="entry name" value="Class II aaRS and biotin synthetases"/>
    <property type="match status" value="1"/>
</dbReference>
<comment type="similarity">
    <text evidence="6 7">Belongs to the LipB family.</text>
</comment>
<gene>
    <name evidence="6" type="primary">lipB</name>
    <name evidence="12" type="ORF">COC19_08205</name>
</gene>
<dbReference type="PANTHER" id="PTHR10993">
    <property type="entry name" value="OCTANOYLTRANSFERASE"/>
    <property type="match status" value="1"/>
</dbReference>
<dbReference type="PROSITE" id="PS01313">
    <property type="entry name" value="LIPB"/>
    <property type="match status" value="1"/>
</dbReference>
<evidence type="ECO:0000256" key="6">
    <source>
        <dbReference type="HAMAP-Rule" id="MF_00013"/>
    </source>
</evidence>
<dbReference type="PIRSF" id="PIRSF016262">
    <property type="entry name" value="LPLase"/>
    <property type="match status" value="1"/>
</dbReference>
<evidence type="ECO:0000256" key="5">
    <source>
        <dbReference type="ARBA" id="ARBA00024732"/>
    </source>
</evidence>
<keyword evidence="2 6" id="KW-0963">Cytoplasm</keyword>
<evidence type="ECO:0000313" key="12">
    <source>
        <dbReference type="EMBL" id="PCH58779.1"/>
    </source>
</evidence>
<dbReference type="AlphaFoldDB" id="A0A2A4MEW1"/>
<evidence type="ECO:0000313" key="13">
    <source>
        <dbReference type="Proteomes" id="UP000218172"/>
    </source>
</evidence>
<dbReference type="InterPro" id="IPR020605">
    <property type="entry name" value="Octanoyltransferase_CS"/>
</dbReference>
<evidence type="ECO:0000259" key="11">
    <source>
        <dbReference type="PROSITE" id="PS51733"/>
    </source>
</evidence>
<evidence type="ECO:0000256" key="3">
    <source>
        <dbReference type="ARBA" id="ARBA00022679"/>
    </source>
</evidence>
<comment type="caution">
    <text evidence="12">The sequence shown here is derived from an EMBL/GenBank/DDBJ whole genome shotgun (WGS) entry which is preliminary data.</text>
</comment>
<protein>
    <recommendedName>
        <fullName evidence="6 7">Octanoyltransferase</fullName>
        <ecNumber evidence="6 7">2.3.1.181</ecNumber>
    </recommendedName>
    <alternativeName>
        <fullName evidence="6">Lipoate-protein ligase B</fullName>
    </alternativeName>
    <alternativeName>
        <fullName evidence="6">Lipoyl/octanoyl transferase</fullName>
    </alternativeName>
    <alternativeName>
        <fullName evidence="6">Octanoyl-[acyl-carrier-protein]-protein N-octanoyltransferase</fullName>
    </alternativeName>
</protein>
<dbReference type="InterPro" id="IPR045864">
    <property type="entry name" value="aa-tRNA-synth_II/BPL/LPL"/>
</dbReference>
<organism evidence="12 13">
    <name type="scientific">SAR86 cluster bacterium</name>
    <dbReference type="NCBI Taxonomy" id="2030880"/>
    <lineage>
        <taxon>Bacteria</taxon>
        <taxon>Pseudomonadati</taxon>
        <taxon>Pseudomonadota</taxon>
        <taxon>Gammaproteobacteria</taxon>
        <taxon>SAR86 cluster</taxon>
    </lineage>
</organism>
<dbReference type="InterPro" id="IPR000544">
    <property type="entry name" value="Octanoyltransferase"/>
</dbReference>
<dbReference type="Pfam" id="PF21948">
    <property type="entry name" value="LplA-B_cat"/>
    <property type="match status" value="1"/>
</dbReference>
<feature type="binding site" evidence="6 9">
    <location>
        <begin position="77"/>
        <end position="84"/>
    </location>
    <ligand>
        <name>substrate</name>
    </ligand>
</feature>
<comment type="catalytic activity">
    <reaction evidence="6 7">
        <text>octanoyl-[ACP] + L-lysyl-[protein] = N(6)-octanoyl-L-lysyl-[protein] + holo-[ACP] + H(+)</text>
        <dbReference type="Rhea" id="RHEA:17665"/>
        <dbReference type="Rhea" id="RHEA-COMP:9636"/>
        <dbReference type="Rhea" id="RHEA-COMP:9685"/>
        <dbReference type="Rhea" id="RHEA-COMP:9752"/>
        <dbReference type="Rhea" id="RHEA-COMP:9928"/>
        <dbReference type="ChEBI" id="CHEBI:15378"/>
        <dbReference type="ChEBI" id="CHEBI:29969"/>
        <dbReference type="ChEBI" id="CHEBI:64479"/>
        <dbReference type="ChEBI" id="CHEBI:78463"/>
        <dbReference type="ChEBI" id="CHEBI:78809"/>
        <dbReference type="EC" id="2.3.1.181"/>
    </reaction>
</comment>
<comment type="miscellaneous">
    <text evidence="6">In the reaction, the free carboxyl group of octanoic acid is attached via an amide linkage to the epsilon-amino group of a specific lysine residue of lipoyl domains of lipoate-dependent enzymes.</text>
</comment>
<dbReference type="EMBL" id="NVQR01000152">
    <property type="protein sequence ID" value="PCH58779.1"/>
    <property type="molecule type" value="Genomic_DNA"/>
</dbReference>
<dbReference type="NCBIfam" id="TIGR00214">
    <property type="entry name" value="lipB"/>
    <property type="match status" value="1"/>
</dbReference>
<dbReference type="GO" id="GO:0009249">
    <property type="term" value="P:protein lipoylation"/>
    <property type="evidence" value="ECO:0007669"/>
    <property type="project" value="InterPro"/>
</dbReference>
<dbReference type="EC" id="2.3.1.181" evidence="6 7"/>
<evidence type="ECO:0000256" key="4">
    <source>
        <dbReference type="ARBA" id="ARBA00023315"/>
    </source>
</evidence>
<evidence type="ECO:0000256" key="10">
    <source>
        <dbReference type="PIRSR" id="PIRSR016262-3"/>
    </source>
</evidence>
<dbReference type="InterPro" id="IPR004143">
    <property type="entry name" value="BPL_LPL_catalytic"/>
</dbReference>
<dbReference type="UniPathway" id="UPA00538">
    <property type="reaction ID" value="UER00592"/>
</dbReference>
<evidence type="ECO:0000256" key="8">
    <source>
        <dbReference type="PIRSR" id="PIRSR016262-1"/>
    </source>
</evidence>
<feature type="binding site" evidence="6 9">
    <location>
        <begin position="144"/>
        <end position="146"/>
    </location>
    <ligand>
        <name>substrate</name>
    </ligand>
</feature>
<feature type="domain" description="BPL/LPL catalytic" evidence="11">
    <location>
        <begin position="38"/>
        <end position="215"/>
    </location>
</feature>
<feature type="binding site" evidence="6 9">
    <location>
        <begin position="157"/>
        <end position="159"/>
    </location>
    <ligand>
        <name>substrate</name>
    </ligand>
</feature>
<evidence type="ECO:0000256" key="9">
    <source>
        <dbReference type="PIRSR" id="PIRSR016262-2"/>
    </source>
</evidence>
<comment type="pathway">
    <text evidence="1 6 7">Protein modification; protein lipoylation via endogenous pathway; protein N(6)-(lipoyl)lysine from octanoyl-[acyl-carrier-protein]: step 1/2.</text>
</comment>
<comment type="subcellular location">
    <subcellularLocation>
        <location evidence="6">Cytoplasm</location>
    </subcellularLocation>
</comment>
<dbReference type="CDD" id="cd16444">
    <property type="entry name" value="LipB"/>
    <property type="match status" value="1"/>
</dbReference>
<accession>A0A2A4MEW1</accession>
<dbReference type="FunFam" id="3.30.930.10:FF:000020">
    <property type="entry name" value="Octanoyltransferase"/>
    <property type="match status" value="1"/>
</dbReference>
<reference evidence="13" key="1">
    <citation type="submission" date="2017-08" db="EMBL/GenBank/DDBJ databases">
        <title>A dynamic microbial community with high functional redundancy inhabits the cold, oxic subseafloor aquifer.</title>
        <authorList>
            <person name="Tully B.J."/>
            <person name="Wheat C.G."/>
            <person name="Glazer B.T."/>
            <person name="Huber J.A."/>
        </authorList>
    </citation>
    <scope>NUCLEOTIDE SEQUENCE [LARGE SCALE GENOMIC DNA]</scope>
</reference>
<evidence type="ECO:0000256" key="1">
    <source>
        <dbReference type="ARBA" id="ARBA00004821"/>
    </source>
</evidence>
<keyword evidence="4 6" id="KW-0012">Acyltransferase</keyword>
<dbReference type="GO" id="GO:0005737">
    <property type="term" value="C:cytoplasm"/>
    <property type="evidence" value="ECO:0007669"/>
    <property type="project" value="UniProtKB-SubCell"/>
</dbReference>
<dbReference type="PANTHER" id="PTHR10993:SF7">
    <property type="entry name" value="LIPOYLTRANSFERASE 2, MITOCHONDRIAL-RELATED"/>
    <property type="match status" value="1"/>
</dbReference>
<keyword evidence="3 6" id="KW-0808">Transferase</keyword>
<dbReference type="NCBIfam" id="NF010922">
    <property type="entry name" value="PRK14342.1"/>
    <property type="match status" value="1"/>
</dbReference>
<feature type="active site" description="Acyl-thioester intermediate" evidence="6 8">
    <location>
        <position position="175"/>
    </location>
</feature>
<dbReference type="PROSITE" id="PS51733">
    <property type="entry name" value="BPL_LPL_CATALYTIC"/>
    <property type="match status" value="1"/>
</dbReference>
<evidence type="ECO:0000256" key="2">
    <source>
        <dbReference type="ARBA" id="ARBA00022490"/>
    </source>
</evidence>
<evidence type="ECO:0000256" key="7">
    <source>
        <dbReference type="PIRNR" id="PIRNR016262"/>
    </source>
</evidence>
<comment type="function">
    <text evidence="5 6 7">Catalyzes the transfer of endogenously produced octanoic acid from octanoyl-acyl-carrier-protein onto the lipoyl domains of lipoate-dependent enzymes. Lipoyl-ACP can also act as a substrate although octanoyl-ACP is likely to be the physiological substrate.</text>
</comment>
<dbReference type="Proteomes" id="UP000218172">
    <property type="component" value="Unassembled WGS sequence"/>
</dbReference>
<dbReference type="Gene3D" id="3.30.930.10">
    <property type="entry name" value="Bira Bifunctional Protein, Domain 2"/>
    <property type="match status" value="1"/>
</dbReference>
<feature type="site" description="Lowers pKa of active site Cys" evidence="6 10">
    <location>
        <position position="141"/>
    </location>
</feature>
<name>A0A2A4MEW1_9GAMM</name>
<sequence length="218" mass="23957">MPAIIVRRLGLQDYQPIYKSMRYLAKQLKRANNSGASVKREDEIWLLSHKPVYTLGQAGKPEHILNPGQIPVESIDRGGQVTYHGPGQLVAYLLLDMKQRGLGARDLVSLIESAIIDTLKQLGINSATKDKAPGVYVDGAKIAALGLRIKNGRSYHGLSLNVQMDLSPFEGINPCGFEDLKVTQVADQLSDCHQLMPRVSRLLANNLLLGLGYTQTIE</sequence>
<dbReference type="HAMAP" id="MF_00013">
    <property type="entry name" value="LipB"/>
    <property type="match status" value="1"/>
</dbReference>
<proteinExistence type="inferred from homology"/>